<sequence>MSAIIVLTIGPVQSYISQARRTQDLWQGSRILSYLASAGVHHALSQQEHGLAEVIYPSMKRDQTDNIPNRMVIRWKGDEDGAKQCAKEIEHAIRGTWRTLSANTMRYFTESLQQDELENVLGIWQRQENTWLECYWVVVPENPALSYSENMQHANATMGARKLLRNFPHIEEHGRKGSITGEHEALRSTGDYVSFWNDRKGEQRNLALLGKHERLSAISTIKRFAHEKKADNDALQFPNRLPSTSSIASASFRYDVLRILDRQDVDVSNLRHTLQAYIKALLTLFKKPSDLFFTQNGYSNPEYFGLIEQTISESTLHDELVKHFRSIDGDFLFEDTLISKTIEEYSGQIPNAKQMRNVQQALSDFLKAASALDIPRPQPYFVILSMDGDHMGKTLGNLDQGQHEKFSRTLADFARHNVKNIVEEEHLGRLVYAGGDDVLALLPVRHALQVAEQLRSEFEKVVATIGVKNHKGEPVTASTGLVCVHHTHNLQDAVNAANNAQKIAKDYYGRNALDVEFLRRSGEPRSMGHKWRRDNETTFNHIDKLVHAFGDDLSRNLPYDLAQIAYKMTAVSVSYDARKAELLRILKRRLSEDKKNGVDDLLKSILWLVKEPQSAFIHDILILVENSPSNLTEEIHALFGMAQGELISLRDAIKREVNKKSEKPLEVRVVSEINKYLEKRWKTTEAWLELARFIAQTT</sequence>
<evidence type="ECO:0000313" key="5">
    <source>
        <dbReference type="Proteomes" id="UP000594468"/>
    </source>
</evidence>
<evidence type="ECO:0000256" key="1">
    <source>
        <dbReference type="ARBA" id="ARBA00022741"/>
    </source>
</evidence>
<keyword evidence="1" id="KW-0547">Nucleotide-binding</keyword>
<dbReference type="InterPro" id="IPR024615">
    <property type="entry name" value="CRISPR-assoc_Cmr2_N"/>
</dbReference>
<dbReference type="InterPro" id="IPR038242">
    <property type="entry name" value="Cmr2_N"/>
</dbReference>
<dbReference type="GO" id="GO:0051607">
    <property type="term" value="P:defense response to virus"/>
    <property type="evidence" value="ECO:0007669"/>
    <property type="project" value="UniProtKB-KW"/>
</dbReference>
<evidence type="ECO:0000259" key="3">
    <source>
        <dbReference type="PROSITE" id="PS50887"/>
    </source>
</evidence>
<feature type="domain" description="GGDEF" evidence="3">
    <location>
        <begin position="379"/>
        <end position="518"/>
    </location>
</feature>
<evidence type="ECO:0000313" key="4">
    <source>
        <dbReference type="EMBL" id="QPC80931.1"/>
    </source>
</evidence>
<dbReference type="PROSITE" id="PS50887">
    <property type="entry name" value="GGDEF"/>
    <property type="match status" value="1"/>
</dbReference>
<dbReference type="EMBL" id="CP062983">
    <property type="protein sequence ID" value="QPC80931.1"/>
    <property type="molecule type" value="Genomic_DNA"/>
</dbReference>
<dbReference type="Proteomes" id="UP000594468">
    <property type="component" value="Chromosome"/>
</dbReference>
<dbReference type="InterPro" id="IPR013407">
    <property type="entry name" value="CRISPR-assoc_prot_Cmr2"/>
</dbReference>
<dbReference type="InterPro" id="IPR043128">
    <property type="entry name" value="Rev_trsase/Diguanyl_cyclase"/>
</dbReference>
<dbReference type="AlphaFoldDB" id="A0A7S8E5V9"/>
<dbReference type="InterPro" id="IPR000160">
    <property type="entry name" value="GGDEF_dom"/>
</dbReference>
<name>A0A7S8E5V9_9CHLR</name>
<keyword evidence="2" id="KW-0051">Antiviral defense</keyword>
<accession>A0A7S8E5V9</accession>
<protein>
    <submittedName>
        <fullName evidence="4">Type III-B CRISPR-associated protein Cas10/Cmr2</fullName>
    </submittedName>
</protein>
<dbReference type="Pfam" id="PF12469">
    <property type="entry name" value="Cmr2_N"/>
    <property type="match status" value="1"/>
</dbReference>
<organism evidence="4 5">
    <name type="scientific">Phototrophicus methaneseepsis</name>
    <dbReference type="NCBI Taxonomy" id="2710758"/>
    <lineage>
        <taxon>Bacteria</taxon>
        <taxon>Bacillati</taxon>
        <taxon>Chloroflexota</taxon>
        <taxon>Candidatus Thermofontia</taxon>
        <taxon>Phototrophicales</taxon>
        <taxon>Phototrophicaceae</taxon>
        <taxon>Phototrophicus</taxon>
    </lineage>
</organism>
<dbReference type="InterPro" id="IPR054767">
    <property type="entry name" value="Cas10-Cmr2_palm2"/>
</dbReference>
<reference evidence="4 5" key="1">
    <citation type="submission" date="2020-02" db="EMBL/GenBank/DDBJ databases">
        <authorList>
            <person name="Zheng R.K."/>
            <person name="Sun C.M."/>
        </authorList>
    </citation>
    <scope>NUCLEOTIDE SEQUENCE [LARGE SCALE GENOMIC DNA]</scope>
    <source>
        <strain evidence="5">rifampicinis</strain>
    </source>
</reference>
<dbReference type="RefSeq" id="WP_195169006.1">
    <property type="nucleotide sequence ID" value="NZ_CP062983.1"/>
</dbReference>
<dbReference type="Gene3D" id="3.30.70.270">
    <property type="match status" value="1"/>
</dbReference>
<keyword evidence="5" id="KW-1185">Reference proteome</keyword>
<gene>
    <name evidence="4" type="primary">cas10</name>
    <name evidence="4" type="ORF">G4Y79_14575</name>
</gene>
<dbReference type="GO" id="GO:0000166">
    <property type="term" value="F:nucleotide binding"/>
    <property type="evidence" value="ECO:0007669"/>
    <property type="project" value="UniProtKB-KW"/>
</dbReference>
<evidence type="ECO:0000256" key="2">
    <source>
        <dbReference type="ARBA" id="ARBA00023118"/>
    </source>
</evidence>
<dbReference type="Gene3D" id="3.30.70.2220">
    <property type="entry name" value="CRISPR-Cas system, Cmr2 subunit, D1 domain, cysteine cluster"/>
    <property type="match status" value="1"/>
</dbReference>
<dbReference type="KEGG" id="pmet:G4Y79_14575"/>
<dbReference type="Pfam" id="PF22335">
    <property type="entry name" value="Cas10-Cmr2_palm2"/>
    <property type="match status" value="1"/>
</dbReference>
<proteinExistence type="predicted"/>
<dbReference type="NCBIfam" id="TIGR02577">
    <property type="entry name" value="cas_TM1794_Cmr2"/>
    <property type="match status" value="1"/>
</dbReference>